<dbReference type="HAMAP" id="MF_00097">
    <property type="entry name" value="TMP_synthase"/>
    <property type="match status" value="1"/>
</dbReference>
<feature type="domain" description="Thiamine phosphate synthase/TenI" evidence="11">
    <location>
        <begin position="14"/>
        <end position="199"/>
    </location>
</feature>
<name>A0A811RK01_9POAL</name>
<comment type="pathway">
    <text evidence="2">Cofactor biosynthesis; thiamine diphosphate biosynthesis; thiamine phosphate from 4-amino-2-methyl-5-diphosphomethylpyrimidine and 4-methyl-5-(2-phosphoethyl)-thiazole: step 1/1.</text>
</comment>
<dbReference type="NCBIfam" id="TIGR00693">
    <property type="entry name" value="thiE"/>
    <property type="match status" value="1"/>
</dbReference>
<evidence type="ECO:0000256" key="9">
    <source>
        <dbReference type="ARBA" id="ARBA00047851"/>
    </source>
</evidence>
<dbReference type="FunFam" id="3.20.20.70:FF:000104">
    <property type="entry name" value="Thiamine biosynthetic bifunctional enzyme"/>
    <property type="match status" value="1"/>
</dbReference>
<evidence type="ECO:0000256" key="10">
    <source>
        <dbReference type="ARBA" id="ARBA00047883"/>
    </source>
</evidence>
<evidence type="ECO:0000256" key="8">
    <source>
        <dbReference type="ARBA" id="ARBA00047334"/>
    </source>
</evidence>
<evidence type="ECO:0000256" key="6">
    <source>
        <dbReference type="ARBA" id="ARBA00022842"/>
    </source>
</evidence>
<dbReference type="GO" id="GO:0009228">
    <property type="term" value="P:thiamine biosynthetic process"/>
    <property type="evidence" value="ECO:0007669"/>
    <property type="project" value="UniProtKB-KW"/>
</dbReference>
<dbReference type="GO" id="GO:0046872">
    <property type="term" value="F:metal ion binding"/>
    <property type="evidence" value="ECO:0007669"/>
    <property type="project" value="UniProtKB-KW"/>
</dbReference>
<comment type="caution">
    <text evidence="12">The sequence shown here is derived from an EMBL/GenBank/DDBJ whole genome shotgun (WGS) entry which is preliminary data.</text>
</comment>
<dbReference type="GO" id="GO:0009507">
    <property type="term" value="C:chloroplast"/>
    <property type="evidence" value="ECO:0007669"/>
    <property type="project" value="TreeGrafter"/>
</dbReference>
<keyword evidence="13" id="KW-1185">Reference proteome</keyword>
<keyword evidence="7" id="KW-0784">Thiamine biosynthesis</keyword>
<dbReference type="PANTHER" id="PTHR20858:SF17">
    <property type="entry name" value="HYDROXYMETHYLPYRIMIDINE_PHOSPHOMETHYLPYRIMIDINE KINASE THI20-RELATED"/>
    <property type="match status" value="1"/>
</dbReference>
<dbReference type="GO" id="GO:0008972">
    <property type="term" value="F:phosphomethylpyrimidine kinase activity"/>
    <property type="evidence" value="ECO:0007669"/>
    <property type="project" value="TreeGrafter"/>
</dbReference>
<dbReference type="GO" id="GO:0009229">
    <property type="term" value="P:thiamine diphosphate biosynthetic process"/>
    <property type="evidence" value="ECO:0007669"/>
    <property type="project" value="UniProtKB-UniPathway"/>
</dbReference>
<dbReference type="GO" id="GO:0004789">
    <property type="term" value="F:thiamine-phosphate diphosphorylase activity"/>
    <property type="evidence" value="ECO:0007669"/>
    <property type="project" value="UniProtKB-EC"/>
</dbReference>
<dbReference type="PANTHER" id="PTHR20858">
    <property type="entry name" value="PHOSPHOMETHYLPYRIMIDINE KINASE"/>
    <property type="match status" value="1"/>
</dbReference>
<keyword evidence="6" id="KW-0460">Magnesium</keyword>
<dbReference type="Pfam" id="PF02581">
    <property type="entry name" value="TMP-TENI"/>
    <property type="match status" value="1"/>
</dbReference>
<dbReference type="AlphaFoldDB" id="A0A811RK01"/>
<dbReference type="Gene3D" id="3.20.20.70">
    <property type="entry name" value="Aldolase class I"/>
    <property type="match status" value="1"/>
</dbReference>
<evidence type="ECO:0000313" key="12">
    <source>
        <dbReference type="EMBL" id="CAD6270294.1"/>
    </source>
</evidence>
<evidence type="ECO:0000256" key="3">
    <source>
        <dbReference type="ARBA" id="ARBA00012830"/>
    </source>
</evidence>
<evidence type="ECO:0000313" key="13">
    <source>
        <dbReference type="Proteomes" id="UP000604825"/>
    </source>
</evidence>
<proteinExistence type="inferred from homology"/>
<comment type="catalytic activity">
    <reaction evidence="9">
        <text>2-(2-carboxy-4-methylthiazol-5-yl)ethyl phosphate + 4-amino-2-methyl-5-(diphosphooxymethyl)pyrimidine + 2 H(+) = thiamine phosphate + CO2 + diphosphate</text>
        <dbReference type="Rhea" id="RHEA:47848"/>
        <dbReference type="ChEBI" id="CHEBI:15378"/>
        <dbReference type="ChEBI" id="CHEBI:16526"/>
        <dbReference type="ChEBI" id="CHEBI:33019"/>
        <dbReference type="ChEBI" id="CHEBI:37575"/>
        <dbReference type="ChEBI" id="CHEBI:57841"/>
        <dbReference type="ChEBI" id="CHEBI:62890"/>
        <dbReference type="EC" id="2.5.1.3"/>
    </reaction>
</comment>
<keyword evidence="5" id="KW-0479">Metal-binding</keyword>
<dbReference type="EMBL" id="CAJGYO010000015">
    <property type="protein sequence ID" value="CAD6270294.1"/>
    <property type="molecule type" value="Genomic_DNA"/>
</dbReference>
<evidence type="ECO:0000256" key="1">
    <source>
        <dbReference type="ARBA" id="ARBA00001946"/>
    </source>
</evidence>
<dbReference type="InterPro" id="IPR022998">
    <property type="entry name" value="ThiamineP_synth_TenI"/>
</dbReference>
<organism evidence="12 13">
    <name type="scientific">Miscanthus lutarioriparius</name>
    <dbReference type="NCBI Taxonomy" id="422564"/>
    <lineage>
        <taxon>Eukaryota</taxon>
        <taxon>Viridiplantae</taxon>
        <taxon>Streptophyta</taxon>
        <taxon>Embryophyta</taxon>
        <taxon>Tracheophyta</taxon>
        <taxon>Spermatophyta</taxon>
        <taxon>Magnoliopsida</taxon>
        <taxon>Liliopsida</taxon>
        <taxon>Poales</taxon>
        <taxon>Poaceae</taxon>
        <taxon>PACMAD clade</taxon>
        <taxon>Panicoideae</taxon>
        <taxon>Andropogonodae</taxon>
        <taxon>Andropogoneae</taxon>
        <taxon>Saccharinae</taxon>
        <taxon>Miscanthus</taxon>
    </lineage>
</organism>
<keyword evidence="4" id="KW-0808">Transferase</keyword>
<evidence type="ECO:0000256" key="2">
    <source>
        <dbReference type="ARBA" id="ARBA00005165"/>
    </source>
</evidence>
<comment type="catalytic activity">
    <reaction evidence="10">
        <text>2-[(2R,5Z)-2-carboxy-4-methylthiazol-5(2H)-ylidene]ethyl phosphate + 4-amino-2-methyl-5-(diphosphooxymethyl)pyrimidine + 2 H(+) = thiamine phosphate + CO2 + diphosphate</text>
        <dbReference type="Rhea" id="RHEA:47844"/>
        <dbReference type="ChEBI" id="CHEBI:15378"/>
        <dbReference type="ChEBI" id="CHEBI:16526"/>
        <dbReference type="ChEBI" id="CHEBI:33019"/>
        <dbReference type="ChEBI" id="CHEBI:37575"/>
        <dbReference type="ChEBI" id="CHEBI:57841"/>
        <dbReference type="ChEBI" id="CHEBI:62899"/>
        <dbReference type="EC" id="2.5.1.3"/>
    </reaction>
</comment>
<dbReference type="EC" id="2.5.1.3" evidence="3"/>
<evidence type="ECO:0000256" key="4">
    <source>
        <dbReference type="ARBA" id="ARBA00022679"/>
    </source>
</evidence>
<protein>
    <recommendedName>
        <fullName evidence="3">thiamine phosphate synthase</fullName>
        <ecNumber evidence="3">2.5.1.3</ecNumber>
    </recommendedName>
</protein>
<dbReference type="CDD" id="cd00564">
    <property type="entry name" value="TMP_TenI"/>
    <property type="match status" value="1"/>
</dbReference>
<dbReference type="Proteomes" id="UP000604825">
    <property type="component" value="Unassembled WGS sequence"/>
</dbReference>
<dbReference type="InterPro" id="IPR013785">
    <property type="entry name" value="Aldolase_TIM"/>
</dbReference>
<evidence type="ECO:0000256" key="7">
    <source>
        <dbReference type="ARBA" id="ARBA00022977"/>
    </source>
</evidence>
<dbReference type="GO" id="GO:0008902">
    <property type="term" value="F:hydroxymethylpyrimidine kinase activity"/>
    <property type="evidence" value="ECO:0007669"/>
    <property type="project" value="TreeGrafter"/>
</dbReference>
<comment type="catalytic activity">
    <reaction evidence="8">
        <text>4-methyl-5-(2-phosphooxyethyl)-thiazole + 4-amino-2-methyl-5-(diphosphooxymethyl)pyrimidine + H(+) = thiamine phosphate + diphosphate</text>
        <dbReference type="Rhea" id="RHEA:22328"/>
        <dbReference type="ChEBI" id="CHEBI:15378"/>
        <dbReference type="ChEBI" id="CHEBI:33019"/>
        <dbReference type="ChEBI" id="CHEBI:37575"/>
        <dbReference type="ChEBI" id="CHEBI:57841"/>
        <dbReference type="ChEBI" id="CHEBI:58296"/>
        <dbReference type="EC" id="2.5.1.3"/>
    </reaction>
</comment>
<reference evidence="12" key="1">
    <citation type="submission" date="2020-10" db="EMBL/GenBank/DDBJ databases">
        <authorList>
            <person name="Han B."/>
            <person name="Lu T."/>
            <person name="Zhao Q."/>
            <person name="Huang X."/>
            <person name="Zhao Y."/>
        </authorList>
    </citation>
    <scope>NUCLEOTIDE SEQUENCE</scope>
</reference>
<dbReference type="OrthoDB" id="10028886at2759"/>
<evidence type="ECO:0000259" key="11">
    <source>
        <dbReference type="Pfam" id="PF02581"/>
    </source>
</evidence>
<dbReference type="SUPFAM" id="SSF51391">
    <property type="entry name" value="Thiamin phosphate synthase"/>
    <property type="match status" value="1"/>
</dbReference>
<sequence length="223" mass="23653">MGSLQKFNPDDLFLYAVTDSVMNKKWGRSIKDAVKAAIEGGATIVQLREKDANTREFLEAAKACVEICKSSGVPLLINDRIDVALVCNANGVHVGQSDMPVWEVRELLGPGKIIGVSCKTPAQAEQAWKDGANYIGCGGVFPTSTKENNPTLGFEGLRAVCLASKLPVVAIGGINAGNAGSVMELGFPNLKGVAVVSALFDRECVATETRNLRSILKNVCSRS</sequence>
<dbReference type="InterPro" id="IPR034291">
    <property type="entry name" value="TMP_synthase"/>
</dbReference>
<gene>
    <name evidence="12" type="ORF">NCGR_LOCUS53586</name>
</gene>
<evidence type="ECO:0000256" key="5">
    <source>
        <dbReference type="ARBA" id="ARBA00022723"/>
    </source>
</evidence>
<accession>A0A811RK01</accession>
<comment type="cofactor">
    <cofactor evidence="1">
        <name>Mg(2+)</name>
        <dbReference type="ChEBI" id="CHEBI:18420"/>
    </cofactor>
</comment>
<dbReference type="UniPathway" id="UPA00060">
    <property type="reaction ID" value="UER00141"/>
</dbReference>
<dbReference type="InterPro" id="IPR036206">
    <property type="entry name" value="ThiamineP_synth_sf"/>
</dbReference>